<organism evidence="6 7">
    <name type="scientific">Alectoria fallacina</name>
    <dbReference type="NCBI Taxonomy" id="1903189"/>
    <lineage>
        <taxon>Eukaryota</taxon>
        <taxon>Fungi</taxon>
        <taxon>Dikarya</taxon>
        <taxon>Ascomycota</taxon>
        <taxon>Pezizomycotina</taxon>
        <taxon>Lecanoromycetes</taxon>
        <taxon>OSLEUM clade</taxon>
        <taxon>Lecanoromycetidae</taxon>
        <taxon>Lecanorales</taxon>
        <taxon>Lecanorineae</taxon>
        <taxon>Parmeliaceae</taxon>
        <taxon>Alectoria</taxon>
    </lineage>
</organism>
<dbReference type="PIRSF" id="PIRSF000709">
    <property type="entry name" value="6PFK_2-Ptase"/>
    <property type="match status" value="1"/>
</dbReference>
<dbReference type="SMART" id="SM00855">
    <property type="entry name" value="PGAM"/>
    <property type="match status" value="1"/>
</dbReference>
<feature type="region of interest" description="Disordered" evidence="4">
    <location>
        <begin position="1"/>
        <end position="108"/>
    </location>
</feature>
<reference evidence="6" key="1">
    <citation type="submission" date="2021-03" db="EMBL/GenBank/DDBJ databases">
        <authorList>
            <person name="Tagirdzhanova G."/>
        </authorList>
    </citation>
    <scope>NUCLEOTIDE SEQUENCE</scope>
</reference>
<keyword evidence="1" id="KW-0547">Nucleotide-binding</keyword>
<evidence type="ECO:0000313" key="6">
    <source>
        <dbReference type="EMBL" id="CAF9940901.1"/>
    </source>
</evidence>
<feature type="domain" description="6-phosphofructo-2-kinase" evidence="5">
    <location>
        <begin position="108"/>
        <end position="161"/>
    </location>
</feature>
<evidence type="ECO:0000313" key="7">
    <source>
        <dbReference type="Proteomes" id="UP000664203"/>
    </source>
</evidence>
<dbReference type="EMBL" id="CAJPDR010000626">
    <property type="protein sequence ID" value="CAF9940901.1"/>
    <property type="molecule type" value="Genomic_DNA"/>
</dbReference>
<dbReference type="Gene3D" id="3.40.50.1240">
    <property type="entry name" value="Phosphoglycerate mutase-like"/>
    <property type="match status" value="1"/>
</dbReference>
<feature type="compositionally biased region" description="Basic and acidic residues" evidence="4">
    <location>
        <begin position="13"/>
        <end position="29"/>
    </location>
</feature>
<dbReference type="Proteomes" id="UP000664203">
    <property type="component" value="Unassembled WGS sequence"/>
</dbReference>
<dbReference type="PANTHER" id="PTHR10606:SF32">
    <property type="entry name" value="6-PHOSPHOFRUCTO-2-KINASE 1"/>
    <property type="match status" value="1"/>
</dbReference>
<protein>
    <recommendedName>
        <fullName evidence="5">6-phosphofructo-2-kinase domain-containing protein</fullName>
    </recommendedName>
</protein>
<dbReference type="GO" id="GO:0003873">
    <property type="term" value="F:6-phosphofructo-2-kinase activity"/>
    <property type="evidence" value="ECO:0007669"/>
    <property type="project" value="InterPro"/>
</dbReference>
<keyword evidence="7" id="KW-1185">Reference proteome</keyword>
<dbReference type="InterPro" id="IPR029033">
    <property type="entry name" value="His_PPase_superfam"/>
</dbReference>
<dbReference type="GO" id="GO:0005829">
    <property type="term" value="C:cytosol"/>
    <property type="evidence" value="ECO:0007669"/>
    <property type="project" value="TreeGrafter"/>
</dbReference>
<dbReference type="GO" id="GO:0006000">
    <property type="term" value="P:fructose metabolic process"/>
    <property type="evidence" value="ECO:0007669"/>
    <property type="project" value="InterPro"/>
</dbReference>
<dbReference type="SUPFAM" id="SSF53254">
    <property type="entry name" value="Phosphoglycerate mutase-like"/>
    <property type="match status" value="1"/>
</dbReference>
<feature type="compositionally biased region" description="Polar residues" evidence="4">
    <location>
        <begin position="1"/>
        <end position="11"/>
    </location>
</feature>
<evidence type="ECO:0000259" key="5">
    <source>
        <dbReference type="Pfam" id="PF01591"/>
    </source>
</evidence>
<proteinExistence type="predicted"/>
<feature type="domain" description="6-phosphofructo-2-kinase" evidence="5">
    <location>
        <begin position="262"/>
        <end position="421"/>
    </location>
</feature>
<comment type="caution">
    <text evidence="6">The sequence shown here is derived from an EMBL/GenBank/DDBJ whole genome shotgun (WGS) entry which is preliminary data.</text>
</comment>
<dbReference type="Pfam" id="PF00300">
    <property type="entry name" value="His_Phos_1"/>
    <property type="match status" value="1"/>
</dbReference>
<name>A0A8H3J539_9LECA</name>
<dbReference type="Pfam" id="PF01591">
    <property type="entry name" value="6PF2K"/>
    <property type="match status" value="2"/>
</dbReference>
<feature type="region of interest" description="Disordered" evidence="4">
    <location>
        <begin position="466"/>
        <end position="492"/>
    </location>
</feature>
<gene>
    <name evidence="6" type="ORF">ALECFALPRED_008897</name>
</gene>
<dbReference type="Gene3D" id="3.40.50.300">
    <property type="entry name" value="P-loop containing nucleotide triphosphate hydrolases"/>
    <property type="match status" value="2"/>
</dbReference>
<evidence type="ECO:0000256" key="1">
    <source>
        <dbReference type="ARBA" id="ARBA00022741"/>
    </source>
</evidence>
<dbReference type="SUPFAM" id="SSF52540">
    <property type="entry name" value="P-loop containing nucleoside triphosphate hydrolases"/>
    <property type="match status" value="1"/>
</dbReference>
<dbReference type="InterPro" id="IPR003094">
    <property type="entry name" value="6Pfruct_kin"/>
</dbReference>
<feature type="binding site" evidence="3">
    <location>
        <position position="507"/>
    </location>
    <ligand>
        <name>substrate</name>
    </ligand>
</feature>
<dbReference type="GO" id="GO:0006003">
    <property type="term" value="P:fructose 2,6-bisphosphate metabolic process"/>
    <property type="evidence" value="ECO:0007669"/>
    <property type="project" value="InterPro"/>
</dbReference>
<dbReference type="GO" id="GO:0005524">
    <property type="term" value="F:ATP binding"/>
    <property type="evidence" value="ECO:0007669"/>
    <property type="project" value="UniProtKB-KW"/>
</dbReference>
<dbReference type="InterPro" id="IPR027417">
    <property type="entry name" value="P-loop_NTPase"/>
</dbReference>
<dbReference type="OrthoDB" id="267323at2759"/>
<evidence type="ECO:0000256" key="4">
    <source>
        <dbReference type="SAM" id="MobiDB-lite"/>
    </source>
</evidence>
<dbReference type="AlphaFoldDB" id="A0A8H3J539"/>
<evidence type="ECO:0000256" key="2">
    <source>
        <dbReference type="ARBA" id="ARBA00022840"/>
    </source>
</evidence>
<dbReference type="PANTHER" id="PTHR10606">
    <property type="entry name" value="6-PHOSPHOFRUCTO-2-KINASE/FRUCTOSE-2,6-BISPHOSPHATASE"/>
    <property type="match status" value="1"/>
</dbReference>
<keyword evidence="2" id="KW-0067">ATP-binding</keyword>
<dbReference type="PRINTS" id="PR00991">
    <property type="entry name" value="6PFRUCTKNASE"/>
</dbReference>
<sequence length="668" mass="74256">MSHFSSPSTDGARTPDEVELLKEREKLNKEFGAPVSGGILAAPQTGAKQGGTNGSALTDTPLTTAPNSPIIPPRRRDSGTSTPASRHRPTTLDIPGLTKSSVSPDGRIAQRDVGSKLVIVMVGLPARGKSYVTKKIARYLNWLQHDTRIFNVGERRRVAAGGLGSNASPGVLRPQQPLRSISTTAGSLNGVSIDGTSKIFITPSTKIVINGGRPTLEMLPSSALDLAEDDTLCDSTPDIVSNGNIKDGKLALETVACPLRRTESMEKIHDASFFDPNNEQAAHIRDEIAMATLDELLDYILDQGGSVGIFDATNSTLERRKLVMERIRERAGPELGVLFLESLCVDEQLLESNMRLKLSGPDYRDQDPVVALDDFKKRVALYQSKYVSLGEYEEKNNMPYVQMIDVGRKVVSHQIRGHGESVDNVHGRIGGDSDLSEKGIAYARALTKFIKNQRQAWDVHQRDKALSTHFPPLPGDTTPPNPEYNHGDPDDSETAKSFCVWTSMLKRSIQTAQFFDEDDYDTKQFKMLDELNAGTMEGLTYEEIRTKHNEEFRVRQRDKLHYRYPGAGGEGYLDIINRLRAVIVEVERMTDHVLLVGHRSVARVLLAYFKGLKREDVADLDVPLGMLYMLEPKPYGVEFQAYRYEESSDRFSEVHDYQLRRATSHLSN</sequence>
<dbReference type="InterPro" id="IPR013079">
    <property type="entry name" value="6Phosfructo_kin"/>
</dbReference>
<dbReference type="InterPro" id="IPR013078">
    <property type="entry name" value="His_Pase_superF_clade-1"/>
</dbReference>
<feature type="compositionally biased region" description="Pro residues" evidence="4">
    <location>
        <begin position="471"/>
        <end position="482"/>
    </location>
</feature>
<accession>A0A8H3J539</accession>
<feature type="compositionally biased region" description="Polar residues" evidence="4">
    <location>
        <begin position="54"/>
        <end position="67"/>
    </location>
</feature>
<evidence type="ECO:0000256" key="3">
    <source>
        <dbReference type="PIRSR" id="PIRSR613078-2"/>
    </source>
</evidence>